<evidence type="ECO:0000313" key="3">
    <source>
        <dbReference type="Proteomes" id="UP000324065"/>
    </source>
</evidence>
<protein>
    <submittedName>
        <fullName evidence="2">Uncharacterized protein</fullName>
    </submittedName>
</protein>
<feature type="region of interest" description="Disordered" evidence="1">
    <location>
        <begin position="79"/>
        <end position="103"/>
    </location>
</feature>
<name>A0A5M6I4S0_9PROT</name>
<dbReference type="EMBL" id="VWPJ01000039">
    <property type="protein sequence ID" value="KAA5603220.1"/>
    <property type="molecule type" value="Genomic_DNA"/>
</dbReference>
<gene>
    <name evidence="2" type="ORF">F1188_19945</name>
</gene>
<dbReference type="RefSeq" id="WP_150064211.1">
    <property type="nucleotide sequence ID" value="NZ_JACHII010000037.1"/>
</dbReference>
<dbReference type="InterPro" id="IPR056912">
    <property type="entry name" value="Phage_JBD30_tail_term-like"/>
</dbReference>
<sequence length="133" mass="14129">MIGAALVDPIIALVRNAAPDLRYVGPANDLAALIAARRLPERVPAAYVLPTAEAAEQTQRTVHRTLVTTIMTVVLVTSESRRGPDDRRSTRWARPSSPPWTASCRRRTGRCLGIAAATSRSGPPAATAMAACS</sequence>
<dbReference type="Proteomes" id="UP000324065">
    <property type="component" value="Unassembled WGS sequence"/>
</dbReference>
<feature type="compositionally biased region" description="Basic and acidic residues" evidence="1">
    <location>
        <begin position="79"/>
        <end position="89"/>
    </location>
</feature>
<dbReference type="Pfam" id="PF23840">
    <property type="entry name" value="Phage_tail_terminator"/>
    <property type="match status" value="1"/>
</dbReference>
<comment type="caution">
    <text evidence="2">The sequence shown here is derived from an EMBL/GenBank/DDBJ whole genome shotgun (WGS) entry which is preliminary data.</text>
</comment>
<accession>A0A5M6I4S0</accession>
<evidence type="ECO:0000313" key="2">
    <source>
        <dbReference type="EMBL" id="KAA5603220.1"/>
    </source>
</evidence>
<evidence type="ECO:0000256" key="1">
    <source>
        <dbReference type="SAM" id="MobiDB-lite"/>
    </source>
</evidence>
<proteinExistence type="predicted"/>
<organism evidence="2 3">
    <name type="scientific">Roseospira marina</name>
    <dbReference type="NCBI Taxonomy" id="140057"/>
    <lineage>
        <taxon>Bacteria</taxon>
        <taxon>Pseudomonadati</taxon>
        <taxon>Pseudomonadota</taxon>
        <taxon>Alphaproteobacteria</taxon>
        <taxon>Rhodospirillales</taxon>
        <taxon>Rhodospirillaceae</taxon>
        <taxon>Roseospira</taxon>
    </lineage>
</organism>
<keyword evidence="3" id="KW-1185">Reference proteome</keyword>
<dbReference type="AlphaFoldDB" id="A0A5M6I4S0"/>
<reference evidence="2 3" key="1">
    <citation type="submission" date="2019-09" db="EMBL/GenBank/DDBJ databases">
        <title>Genome sequence of Roseospira marina, one of the more divergent members of the non-sulfur purple photosynthetic bacterial family, the Rhodospirillaceae.</title>
        <authorList>
            <person name="Meyer T."/>
            <person name="Kyndt J."/>
        </authorList>
    </citation>
    <scope>NUCLEOTIDE SEQUENCE [LARGE SCALE GENOMIC DNA]</scope>
    <source>
        <strain evidence="2 3">DSM 15113</strain>
    </source>
</reference>